<gene>
    <name evidence="1" type="ORF">F896_00772</name>
</gene>
<dbReference type="AlphaFoldDB" id="R9B658"/>
<comment type="caution">
    <text evidence="1">The sequence shown here is derived from an EMBL/GenBank/DDBJ whole genome shotgun (WGS) entry which is preliminary data.</text>
</comment>
<dbReference type="OrthoDB" id="7062807at2"/>
<reference evidence="1 2" key="1">
    <citation type="submission" date="2013-03" db="EMBL/GenBank/DDBJ databases">
        <title>The Genome Sequence of Acinetobacter sp. CIP 110321.</title>
        <authorList>
            <consortium name="The Broad Institute Genome Sequencing Platform"/>
            <consortium name="The Broad Institute Genome Sequencing Center for Infectious Disease"/>
            <person name="Cerqueira G."/>
            <person name="Feldgarden M."/>
            <person name="Courvalin P."/>
            <person name="Perichon B."/>
            <person name="Grillot-Courvalin C."/>
            <person name="Clermont D."/>
            <person name="Rocha E."/>
            <person name="Yoon E.-J."/>
            <person name="Nemec A."/>
            <person name="Walker B."/>
            <person name="Young S.K."/>
            <person name="Zeng Q."/>
            <person name="Gargeya S."/>
            <person name="Fitzgerald M."/>
            <person name="Haas B."/>
            <person name="Abouelleil A."/>
            <person name="Alvarado L."/>
            <person name="Arachchi H.M."/>
            <person name="Berlin A.M."/>
            <person name="Chapman S.B."/>
            <person name="Dewar J."/>
            <person name="Goldberg J."/>
            <person name="Griggs A."/>
            <person name="Gujja S."/>
            <person name="Hansen M."/>
            <person name="Howarth C."/>
            <person name="Imamovic A."/>
            <person name="Larimer J."/>
            <person name="McCowan C."/>
            <person name="Murphy C."/>
            <person name="Neiman D."/>
            <person name="Pearson M."/>
            <person name="Priest M."/>
            <person name="Roberts A."/>
            <person name="Saif S."/>
            <person name="Shea T."/>
            <person name="Sisk P."/>
            <person name="Sykes S."/>
            <person name="Wortman J."/>
            <person name="Nusbaum C."/>
            <person name="Birren B."/>
        </authorList>
    </citation>
    <scope>NUCLEOTIDE SEQUENCE [LARGE SCALE GENOMIC DNA]</scope>
    <source>
        <strain evidence="1 2">CIP 110321</strain>
    </source>
</reference>
<proteinExistence type="predicted"/>
<protein>
    <submittedName>
        <fullName evidence="1">Uncharacterized protein</fullName>
    </submittedName>
</protein>
<dbReference type="RefSeq" id="WP_016162681.1">
    <property type="nucleotide sequence ID" value="NZ_JAKZGC010000012.1"/>
</dbReference>
<evidence type="ECO:0000313" key="1">
    <source>
        <dbReference type="EMBL" id="EOR09750.1"/>
    </source>
</evidence>
<dbReference type="Proteomes" id="UP000016203">
    <property type="component" value="Unassembled WGS sequence"/>
</dbReference>
<dbReference type="HOGENOM" id="CLU_1712494_0_0_6"/>
<dbReference type="EMBL" id="AQFL01000005">
    <property type="protein sequence ID" value="EOR09750.1"/>
    <property type="molecule type" value="Genomic_DNA"/>
</dbReference>
<sequence>MTYHIKIKRIPYEEPYHLELHWDISNNIQSLKFELYHNSNDLLTIASGLENFPRHSNDLFLYEIGSEKKEDNFAYYFLLRAFLTSPFGQSAIHIKFCNNLLSPHTSNSEFYIHTLPSDINRLGNLFRKLSELKDSYLIWNDKEDYIGEEYEYKWYDIK</sequence>
<organism evidence="1 2">
    <name type="scientific">Acinetobacter genomosp. 15BJ</name>
    <dbReference type="NCBI Taxonomy" id="106651"/>
    <lineage>
        <taxon>Bacteria</taxon>
        <taxon>Pseudomonadati</taxon>
        <taxon>Pseudomonadota</taxon>
        <taxon>Gammaproteobacteria</taxon>
        <taxon>Moraxellales</taxon>
        <taxon>Moraxellaceae</taxon>
        <taxon>Acinetobacter</taxon>
    </lineage>
</organism>
<evidence type="ECO:0000313" key="2">
    <source>
        <dbReference type="Proteomes" id="UP000016203"/>
    </source>
</evidence>
<name>R9B658_9GAMM</name>
<accession>R9B658</accession>